<sequence>MAIISDLDTPLSGLNHIDSLLSSGPAWNFVTPAANTIFYTFSIASHNERGNDAALGLTAFSAGQQAGTRAAMATLSAITGIVFAETANGAAANVHLCSKDMGGNTAGLCSWKSGYSNSGETLLSFYAGAYVYLDDSAAADPGNATLAPGSGGLEILLHELGHMLGLKHPFDGGIRLPGGDDNTSNTLMSYTGKGGPYANFSQYDIAALNWLYGGDGLRGALGINSTGGGRFITGTNRADSLTGSAAADRLEGDGGDDVLNGGAGTDTAVFRGKYAAYTVTDLGGGKVRVSGADGTDTLSSVEVLKFDDRSVQASQVVAPPVVTPPVVTPPVVTPPVVAPPVVAPPVVTPPVADTGAPAAPTLTVSKNPNGYVAGDKPLVSGSAEANATVKVYSGATLVASTTAGANGAWSVATSALADGVNLSLTARATDAANNVSAPSAALVFSVDTHAPVAPTAGVVVPASRAVMFSGTGEAGSTIRLSNAGELIGEGTVAADGKWSLGGSVLANGNYDVTVSSVDKAGNTSIAPKHLQFALGTVAAIAVTGTAGDDSLLSTPGNNVIDGGSGTDTASYPGLRGNYEVVRDSSGFVVTGKSGADGMDLLRNIESIKFGDTTLQLEYDDVVQALYLAYFGRAADAGGLAAFQSQLGGLHAPLTFSAVTAAYATDAGLHSLIDSFGASAESAALYPGATSAFVKAVFQNVLGRAPAAAGLSFWTNAIDHDGLSRANASLSIMAGALENTSTQGLLDAKLVNNKITIASDFTLAIDQPVEMTSYAGANAAATVRAMLASVTASTDIAAFQATIASTLASLANAAQTGSAKMELDSAPAEAGLPEVALALVGVQHGGLIDALL</sequence>
<protein>
    <submittedName>
        <fullName evidence="3">DUF4214 domain-containing protein</fullName>
    </submittedName>
</protein>
<name>A0ABX0N1I9_9BURK</name>
<dbReference type="InterPro" id="IPR013783">
    <property type="entry name" value="Ig-like_fold"/>
</dbReference>
<feature type="domain" description="Bacterial Ig" evidence="2">
    <location>
        <begin position="450"/>
        <end position="526"/>
    </location>
</feature>
<dbReference type="Pfam" id="PF13946">
    <property type="entry name" value="DUF4214"/>
    <property type="match status" value="1"/>
</dbReference>
<dbReference type="InterPro" id="IPR025282">
    <property type="entry name" value="DUF4214"/>
</dbReference>
<dbReference type="Pfam" id="PF00353">
    <property type="entry name" value="HemolysinCabind"/>
    <property type="match status" value="2"/>
</dbReference>
<dbReference type="Pfam" id="PF17936">
    <property type="entry name" value="Big_6"/>
    <property type="match status" value="2"/>
</dbReference>
<evidence type="ECO:0000259" key="1">
    <source>
        <dbReference type="Pfam" id="PF13946"/>
    </source>
</evidence>
<dbReference type="Proteomes" id="UP000621455">
    <property type="component" value="Unassembled WGS sequence"/>
</dbReference>
<proteinExistence type="predicted"/>
<dbReference type="InterPro" id="IPR018511">
    <property type="entry name" value="Hemolysin-typ_Ca-bd_CS"/>
</dbReference>
<feature type="domain" description="Bacterial Ig" evidence="2">
    <location>
        <begin position="371"/>
        <end position="440"/>
    </location>
</feature>
<accession>A0ABX0N1I9</accession>
<reference evidence="3 4" key="1">
    <citation type="submission" date="2019-10" db="EMBL/GenBank/DDBJ databases">
        <title>Taxonomy of Antarctic Massilia spp.: description of Massilia rubra sp. nov., Massilia aquatica sp. nov., Massilia mucilaginosa sp. nov., Massilia frigida sp. nov. isolated from streams, lakes and regoliths.</title>
        <authorList>
            <person name="Holochova P."/>
            <person name="Sedlacek I."/>
            <person name="Kralova S."/>
            <person name="Maslanova I."/>
            <person name="Busse H.-J."/>
            <person name="Stankova E."/>
            <person name="Vrbovska V."/>
            <person name="Kovarovic V."/>
            <person name="Bartak M."/>
            <person name="Svec P."/>
            <person name="Pantucek R."/>
        </authorList>
    </citation>
    <scope>NUCLEOTIDE SEQUENCE [LARGE SCALE GENOMIC DNA]</scope>
    <source>
        <strain evidence="3 4">CCM 8695</strain>
    </source>
</reference>
<feature type="domain" description="DUF4214" evidence="1">
    <location>
        <begin position="674"/>
        <end position="733"/>
    </location>
</feature>
<dbReference type="InterPro" id="IPR024079">
    <property type="entry name" value="MetalloPept_cat_dom_sf"/>
</dbReference>
<dbReference type="InterPro" id="IPR001343">
    <property type="entry name" value="Hemolysn_Ca-bd"/>
</dbReference>
<keyword evidence="4" id="KW-1185">Reference proteome</keyword>
<evidence type="ECO:0000313" key="3">
    <source>
        <dbReference type="EMBL" id="NHZ79104.1"/>
    </source>
</evidence>
<dbReference type="Gene3D" id="2.60.40.10">
    <property type="entry name" value="Immunoglobulins"/>
    <property type="match status" value="2"/>
</dbReference>
<dbReference type="SUPFAM" id="SSF51120">
    <property type="entry name" value="beta-Roll"/>
    <property type="match status" value="2"/>
</dbReference>
<dbReference type="Gene3D" id="3.40.390.10">
    <property type="entry name" value="Collagenase (Catalytic Domain)"/>
    <property type="match status" value="1"/>
</dbReference>
<dbReference type="NCBIfam" id="NF033510">
    <property type="entry name" value="Ca_tandemer"/>
    <property type="match status" value="2"/>
</dbReference>
<dbReference type="RefSeq" id="WP_167086068.1">
    <property type="nucleotide sequence ID" value="NZ_WHJG01000005.1"/>
</dbReference>
<dbReference type="EMBL" id="WHJG01000005">
    <property type="protein sequence ID" value="NHZ79104.1"/>
    <property type="molecule type" value="Genomic_DNA"/>
</dbReference>
<dbReference type="SUPFAM" id="SSF55486">
    <property type="entry name" value="Metalloproteases ('zincins'), catalytic domain"/>
    <property type="match status" value="1"/>
</dbReference>
<evidence type="ECO:0000259" key="2">
    <source>
        <dbReference type="Pfam" id="PF17936"/>
    </source>
</evidence>
<gene>
    <name evidence="3" type="ORF">F2P44_07410</name>
</gene>
<dbReference type="PRINTS" id="PR00313">
    <property type="entry name" value="CABNDNGRPT"/>
</dbReference>
<evidence type="ECO:0000313" key="4">
    <source>
        <dbReference type="Proteomes" id="UP000621455"/>
    </source>
</evidence>
<dbReference type="InterPro" id="IPR041498">
    <property type="entry name" value="Big_6"/>
</dbReference>
<dbReference type="InterPro" id="IPR011049">
    <property type="entry name" value="Serralysin-like_metalloprot_C"/>
</dbReference>
<organism evidence="3 4">
    <name type="scientific">Massilia frigida</name>
    <dbReference type="NCBI Taxonomy" id="2609281"/>
    <lineage>
        <taxon>Bacteria</taxon>
        <taxon>Pseudomonadati</taxon>
        <taxon>Pseudomonadota</taxon>
        <taxon>Betaproteobacteria</taxon>
        <taxon>Burkholderiales</taxon>
        <taxon>Oxalobacteraceae</taxon>
        <taxon>Telluria group</taxon>
        <taxon>Massilia</taxon>
    </lineage>
</organism>
<dbReference type="PROSITE" id="PS00330">
    <property type="entry name" value="HEMOLYSIN_CALCIUM"/>
    <property type="match status" value="1"/>
</dbReference>
<comment type="caution">
    <text evidence="3">The sequence shown here is derived from an EMBL/GenBank/DDBJ whole genome shotgun (WGS) entry which is preliminary data.</text>
</comment>